<feature type="region of interest" description="Disordered" evidence="1">
    <location>
        <begin position="127"/>
        <end position="169"/>
    </location>
</feature>
<feature type="compositionally biased region" description="Acidic residues" evidence="1">
    <location>
        <begin position="457"/>
        <end position="471"/>
    </location>
</feature>
<feature type="compositionally biased region" description="Low complexity" evidence="1">
    <location>
        <begin position="186"/>
        <end position="197"/>
    </location>
</feature>
<gene>
    <name evidence="2" type="ORF">L596_009744</name>
</gene>
<dbReference type="Proteomes" id="UP000298663">
    <property type="component" value="Unassembled WGS sequence"/>
</dbReference>
<proteinExistence type="predicted"/>
<feature type="compositionally biased region" description="Acidic residues" evidence="1">
    <location>
        <begin position="78"/>
        <end position="89"/>
    </location>
</feature>
<dbReference type="PANTHER" id="PTHR36522:SF1">
    <property type="entry name" value="AT HOOK-CONTAINING PROTEIN ATTF-4"/>
    <property type="match status" value="1"/>
</dbReference>
<feature type="region of interest" description="Disordered" evidence="1">
    <location>
        <begin position="186"/>
        <end position="223"/>
    </location>
</feature>
<evidence type="ECO:0000256" key="1">
    <source>
        <dbReference type="SAM" id="MobiDB-lite"/>
    </source>
</evidence>
<name>A0A4U5PH25_STECR</name>
<dbReference type="EMBL" id="AZBU02000002">
    <property type="protein sequence ID" value="TKR95601.1"/>
    <property type="molecule type" value="Genomic_DNA"/>
</dbReference>
<dbReference type="InterPro" id="IPR038839">
    <property type="entry name" value="Attf-4-like"/>
</dbReference>
<feature type="region of interest" description="Disordered" evidence="1">
    <location>
        <begin position="446"/>
        <end position="486"/>
    </location>
</feature>
<feature type="region of interest" description="Disordered" evidence="1">
    <location>
        <begin position="1"/>
        <end position="26"/>
    </location>
</feature>
<organism evidence="2 3">
    <name type="scientific">Steinernema carpocapsae</name>
    <name type="common">Entomopathogenic nematode</name>
    <dbReference type="NCBI Taxonomy" id="34508"/>
    <lineage>
        <taxon>Eukaryota</taxon>
        <taxon>Metazoa</taxon>
        <taxon>Ecdysozoa</taxon>
        <taxon>Nematoda</taxon>
        <taxon>Chromadorea</taxon>
        <taxon>Rhabditida</taxon>
        <taxon>Tylenchina</taxon>
        <taxon>Panagrolaimomorpha</taxon>
        <taxon>Strongyloidoidea</taxon>
        <taxon>Steinernematidae</taxon>
        <taxon>Steinernema</taxon>
    </lineage>
</organism>
<feature type="region of interest" description="Disordered" evidence="1">
    <location>
        <begin position="41"/>
        <end position="91"/>
    </location>
</feature>
<dbReference type="AlphaFoldDB" id="A0A4U5PH25"/>
<feature type="region of interest" description="Disordered" evidence="1">
    <location>
        <begin position="285"/>
        <end position="328"/>
    </location>
</feature>
<evidence type="ECO:0000313" key="3">
    <source>
        <dbReference type="Proteomes" id="UP000298663"/>
    </source>
</evidence>
<reference evidence="2 3" key="2">
    <citation type="journal article" date="2019" name="G3 (Bethesda)">
        <title>Hybrid Assembly of the Genome of the Entomopathogenic Nematode Steinernema carpocapsae Identifies the X-Chromosome.</title>
        <authorList>
            <person name="Serra L."/>
            <person name="Macchietto M."/>
            <person name="Macias-Munoz A."/>
            <person name="McGill C.J."/>
            <person name="Rodriguez I.M."/>
            <person name="Rodriguez B."/>
            <person name="Murad R."/>
            <person name="Mortazavi A."/>
        </authorList>
    </citation>
    <scope>NUCLEOTIDE SEQUENCE [LARGE SCALE GENOMIC DNA]</scope>
    <source>
        <strain evidence="2 3">ALL</strain>
    </source>
</reference>
<accession>A0A4U5PH25</accession>
<feature type="compositionally biased region" description="Low complexity" evidence="1">
    <location>
        <begin position="146"/>
        <end position="168"/>
    </location>
</feature>
<dbReference type="OrthoDB" id="5866640at2759"/>
<dbReference type="PANTHER" id="PTHR36522">
    <property type="entry name" value="AT HOOK-CONTAINING PROTEIN ATTF-4"/>
    <property type="match status" value="1"/>
</dbReference>
<sequence length="486" mass="52747">MRDLEDVSVSQDAAQPGITAAISNVSNPELDTLLNSLISAKRESDSQKAQSQNGHSVIVSHGSEVRNGTPEQENSVCSDDEETKEEEPDNLTLEGLMADLKYLNHQMGRIMEVMKIDPCRCASCERRDGSKCQQKTGKPRQIQAQARHSTASRSTDSSSPVVPQQQQQANVDTGTLLMQIFQNQQNGNGQHQVVSNGAPQVNKMPLPPSQPRTSQAGRRSKYCTPEEKRLVAEYAHMHGASAAARKFNIPPAIASYYYKREIKNIAPKDAAAAGMVDDMTDLLPSHSGDNTDSAPGTPLKKESFKMDFSNPAHTSGSPGFLRGRGRGRPKLIGDELDAELVEHMVNIKNHGHITASQALDFARDFIMQKQPGLLAEQGGHVSLKITWAMKLVSRIAERQKEIDMGLQPGALATLQRQASINEAVMLEQQQMAELLKQMSANAVANAGNGFDLGEGGSGDEDDGEDQLDEEEHVIQAIPVDIPATTG</sequence>
<protein>
    <submittedName>
        <fullName evidence="2">Uncharacterized protein</fullName>
    </submittedName>
</protein>
<reference evidence="2 3" key="1">
    <citation type="journal article" date="2015" name="Genome Biol.">
        <title>Comparative genomics of Steinernema reveals deeply conserved gene regulatory networks.</title>
        <authorList>
            <person name="Dillman A.R."/>
            <person name="Macchietto M."/>
            <person name="Porter C.F."/>
            <person name="Rogers A."/>
            <person name="Williams B."/>
            <person name="Antoshechkin I."/>
            <person name="Lee M.M."/>
            <person name="Goodwin Z."/>
            <person name="Lu X."/>
            <person name="Lewis E.E."/>
            <person name="Goodrich-Blair H."/>
            <person name="Stock S.P."/>
            <person name="Adams B.J."/>
            <person name="Sternberg P.W."/>
            <person name="Mortazavi A."/>
        </authorList>
    </citation>
    <scope>NUCLEOTIDE SEQUENCE [LARGE SCALE GENOMIC DNA]</scope>
    <source>
        <strain evidence="2 3">ALL</strain>
    </source>
</reference>
<evidence type="ECO:0000313" key="2">
    <source>
        <dbReference type="EMBL" id="TKR95601.1"/>
    </source>
</evidence>
<comment type="caution">
    <text evidence="2">The sequence shown here is derived from an EMBL/GenBank/DDBJ whole genome shotgun (WGS) entry which is preliminary data.</text>
</comment>
<keyword evidence="3" id="KW-1185">Reference proteome</keyword>